<dbReference type="Proteomes" id="UP000596004">
    <property type="component" value="Chromosome"/>
</dbReference>
<name>A0A7T9I0Z1_9ARCH</name>
<reference evidence="2" key="1">
    <citation type="submission" date="2020-11" db="EMBL/GenBank/DDBJ databases">
        <title>Connecting structure to function with the recovery of over 1000 high-quality activated sludge metagenome-assembled genomes encoding full-length rRNA genes using long-read sequencing.</title>
        <authorList>
            <person name="Singleton C.M."/>
            <person name="Petriglieri F."/>
            <person name="Kristensen J.M."/>
            <person name="Kirkegaard R.H."/>
            <person name="Michaelsen T.Y."/>
            <person name="Andersen M.H."/>
            <person name="Karst S.M."/>
            <person name="Dueholm M.S."/>
            <person name="Nielsen P.H."/>
            <person name="Albertsen M."/>
        </authorList>
    </citation>
    <scope>NUCLEOTIDE SEQUENCE</scope>
    <source>
        <strain evidence="2">Fred_18-Q3-R57-64_BAT3C.431</strain>
    </source>
</reference>
<organism evidence="2">
    <name type="scientific">Candidatus Iainarchaeum sp</name>
    <dbReference type="NCBI Taxonomy" id="3101447"/>
    <lineage>
        <taxon>Archaea</taxon>
        <taxon>Candidatus Iainarchaeota</taxon>
        <taxon>Candidatus Iainarchaeia</taxon>
        <taxon>Candidatus Iainarchaeales</taxon>
        <taxon>Candidatus Iainarchaeaceae</taxon>
        <taxon>Candidatus Iainarchaeum</taxon>
    </lineage>
</organism>
<keyword evidence="1" id="KW-0472">Membrane</keyword>
<gene>
    <name evidence="2" type="ORF">IPJ89_04760</name>
</gene>
<sequence>MKAFTIRLLSLLINLSVFGLALGMVILFVIALDEYVINNRLLFLRSGDWDGLITVTLLGFVISYVLKKLLILQWKWKVVR</sequence>
<evidence type="ECO:0000256" key="1">
    <source>
        <dbReference type="SAM" id="Phobius"/>
    </source>
</evidence>
<evidence type="ECO:0000313" key="2">
    <source>
        <dbReference type="EMBL" id="QQR92434.1"/>
    </source>
</evidence>
<protein>
    <submittedName>
        <fullName evidence="2">Uncharacterized protein</fullName>
    </submittedName>
</protein>
<keyword evidence="1" id="KW-1133">Transmembrane helix</keyword>
<dbReference type="AlphaFoldDB" id="A0A7T9I0Z1"/>
<feature type="transmembrane region" description="Helical" evidence="1">
    <location>
        <begin position="12"/>
        <end position="32"/>
    </location>
</feature>
<dbReference type="EMBL" id="CP064981">
    <property type="protein sequence ID" value="QQR92434.1"/>
    <property type="molecule type" value="Genomic_DNA"/>
</dbReference>
<feature type="transmembrane region" description="Helical" evidence="1">
    <location>
        <begin position="52"/>
        <end position="70"/>
    </location>
</feature>
<proteinExistence type="predicted"/>
<accession>A0A7T9I0Z1</accession>
<keyword evidence="1" id="KW-0812">Transmembrane</keyword>